<dbReference type="Pfam" id="PF00149">
    <property type="entry name" value="Metallophos"/>
    <property type="match status" value="1"/>
</dbReference>
<keyword evidence="5 7" id="KW-0378">Hydrolase</keyword>
<evidence type="ECO:0000256" key="5">
    <source>
        <dbReference type="ARBA" id="ARBA00022801"/>
    </source>
</evidence>
<dbReference type="InterPro" id="IPR026843">
    <property type="entry name" value="SbcD_C"/>
</dbReference>
<dbReference type="NCBIfam" id="TIGR00619">
    <property type="entry name" value="sbcd"/>
    <property type="match status" value="1"/>
</dbReference>
<comment type="caution">
    <text evidence="8">The sequence shown here is derived from an EMBL/GenBank/DDBJ whole genome shotgun (WGS) entry which is preliminary data.</text>
</comment>
<dbReference type="InterPro" id="IPR004593">
    <property type="entry name" value="SbcD"/>
</dbReference>
<sequence length="386" mass="42997">MKFLHTADWHIGKELGAFSLLSEQWNAFQQVVAIAEDEAVDGIIIAGDLYDRGIPPLNAVEAFEQMARIMNLEHHWPIYAVSGNHDGAVRLGAGREWRETTAFFIHTTLAEAFEPVELPDMQIFMLPFLDPLDARIYYQMSDEESRDYTSIEAVMARIIPDLVAKFKPGKHHILVTHYNVIGTGNIGYELTSETNSQVGGLKGVPASLFADFDYVALGHIHLRQASPTDTIRYAGSPVKFNTKEAQAEKGVYIVEVGDTVTVKWRPIQPVKDLIVIKGTFSEITAPAFYEQYAREGANWFSISLTDFPDVRNARGILTTIYGDIVEVNYVGQNAQLGNVVQSELVDGTLSDQEIISHFYETVAEKPLSAEQVQLVEMMLTDIGRGV</sequence>
<dbReference type="RefSeq" id="WP_070230330.1">
    <property type="nucleotide sequence ID" value="NZ_BJYO01000002.1"/>
</dbReference>
<keyword evidence="7" id="KW-0233">DNA recombination</keyword>
<dbReference type="KEGG" id="wso:WSWS_01098"/>
<dbReference type="InterPro" id="IPR004843">
    <property type="entry name" value="Calcineurin-like_PHP"/>
</dbReference>
<keyword evidence="7" id="KW-0255">Endonuclease</keyword>
<dbReference type="GO" id="GO:0006260">
    <property type="term" value="P:DNA replication"/>
    <property type="evidence" value="ECO:0007669"/>
    <property type="project" value="UniProtKB-KW"/>
</dbReference>
<comment type="subunit">
    <text evidence="2 7">Heterodimer of SbcC and SbcD.</text>
</comment>
<keyword evidence="6 7" id="KW-0269">Exonuclease</keyword>
<dbReference type="InterPro" id="IPR029052">
    <property type="entry name" value="Metallo-depent_PP-like"/>
</dbReference>
<proteinExistence type="inferred from homology"/>
<reference evidence="8 9" key="1">
    <citation type="submission" date="2018-07" db="EMBL/GenBank/DDBJ databases">
        <title>Genomic Encyclopedia of Type Strains, Phase III (KMG-III): the genomes of soil and plant-associated and newly described type strains.</title>
        <authorList>
            <person name="Whitman W."/>
        </authorList>
    </citation>
    <scope>NUCLEOTIDE SEQUENCE [LARGE SCALE GENOMIC DNA]</scope>
    <source>
        <strain evidence="8 9">CECT 7031</strain>
    </source>
</reference>
<dbReference type="PANTHER" id="PTHR30337">
    <property type="entry name" value="COMPONENT OF ATP-DEPENDENT DSDNA EXONUCLEASE"/>
    <property type="match status" value="1"/>
</dbReference>
<evidence type="ECO:0000313" key="9">
    <source>
        <dbReference type="Proteomes" id="UP000254912"/>
    </source>
</evidence>
<keyword evidence="9" id="KW-1185">Reference proteome</keyword>
<evidence type="ECO:0000256" key="3">
    <source>
        <dbReference type="ARBA" id="ARBA00013365"/>
    </source>
</evidence>
<comment type="function">
    <text evidence="7">SbcCD cleaves DNA hairpin structures. These structures can inhibit DNA replication and are intermediates in certain DNA recombination reactions. The complex acts as a 3'-&gt;5' double strand exonuclease that can open hairpins. It also has a 5' single-strand endonuclease activity.</text>
</comment>
<dbReference type="AlphaFoldDB" id="A0A288Q6N1"/>
<dbReference type="InterPro" id="IPR050535">
    <property type="entry name" value="DNA_Repair-Maintenance_Comp"/>
</dbReference>
<dbReference type="GO" id="GO:0004519">
    <property type="term" value="F:endonuclease activity"/>
    <property type="evidence" value="ECO:0007669"/>
    <property type="project" value="UniProtKB-KW"/>
</dbReference>
<dbReference type="Pfam" id="PF12320">
    <property type="entry name" value="SbcD_C"/>
    <property type="match status" value="1"/>
</dbReference>
<dbReference type="Proteomes" id="UP000254912">
    <property type="component" value="Unassembled WGS sequence"/>
</dbReference>
<evidence type="ECO:0000256" key="2">
    <source>
        <dbReference type="ARBA" id="ARBA00011322"/>
    </source>
</evidence>
<organism evidence="8 9">
    <name type="scientific">Weissella soli</name>
    <dbReference type="NCBI Taxonomy" id="155866"/>
    <lineage>
        <taxon>Bacteria</taxon>
        <taxon>Bacillati</taxon>
        <taxon>Bacillota</taxon>
        <taxon>Bacilli</taxon>
        <taxon>Lactobacillales</taxon>
        <taxon>Lactobacillaceae</taxon>
        <taxon>Weissella</taxon>
    </lineage>
</organism>
<dbReference type="SUPFAM" id="SSF56300">
    <property type="entry name" value="Metallo-dependent phosphatases"/>
    <property type="match status" value="1"/>
</dbReference>
<keyword evidence="7" id="KW-0235">DNA replication</keyword>
<dbReference type="GO" id="GO:0006310">
    <property type="term" value="P:DNA recombination"/>
    <property type="evidence" value="ECO:0007669"/>
    <property type="project" value="UniProtKB-KW"/>
</dbReference>
<gene>
    <name evidence="7" type="primary">sbcD</name>
    <name evidence="8" type="ORF">DFP99_0727</name>
</gene>
<comment type="similarity">
    <text evidence="1 7">Belongs to the SbcD family.</text>
</comment>
<dbReference type="EMBL" id="QRAS01000001">
    <property type="protein sequence ID" value="RDL12289.1"/>
    <property type="molecule type" value="Genomic_DNA"/>
</dbReference>
<evidence type="ECO:0000256" key="4">
    <source>
        <dbReference type="ARBA" id="ARBA00022722"/>
    </source>
</evidence>
<evidence type="ECO:0000256" key="6">
    <source>
        <dbReference type="ARBA" id="ARBA00022839"/>
    </source>
</evidence>
<dbReference type="GO" id="GO:0008408">
    <property type="term" value="F:3'-5' exonuclease activity"/>
    <property type="evidence" value="ECO:0007669"/>
    <property type="project" value="InterPro"/>
</dbReference>
<evidence type="ECO:0000256" key="1">
    <source>
        <dbReference type="ARBA" id="ARBA00010555"/>
    </source>
</evidence>
<dbReference type="InterPro" id="IPR041796">
    <property type="entry name" value="Mre11_N"/>
</dbReference>
<dbReference type="Gene3D" id="3.60.21.10">
    <property type="match status" value="1"/>
</dbReference>
<protein>
    <recommendedName>
        <fullName evidence="3 7">Nuclease SbcCD subunit D</fullName>
    </recommendedName>
</protein>
<keyword evidence="4 7" id="KW-0540">Nuclease</keyword>
<dbReference type="GeneID" id="94546286"/>
<name>A0A288Q6N1_9LACO</name>
<evidence type="ECO:0000313" key="8">
    <source>
        <dbReference type="EMBL" id="RDL12289.1"/>
    </source>
</evidence>
<dbReference type="CDD" id="cd00840">
    <property type="entry name" value="MPP_Mre11_N"/>
    <property type="match status" value="1"/>
</dbReference>
<dbReference type="PANTHER" id="PTHR30337:SF0">
    <property type="entry name" value="NUCLEASE SBCCD SUBUNIT D"/>
    <property type="match status" value="1"/>
</dbReference>
<accession>A0A288Q6N1</accession>
<evidence type="ECO:0000256" key="7">
    <source>
        <dbReference type="RuleBase" id="RU363069"/>
    </source>
</evidence>